<gene>
    <name evidence="1" type="ORF">HI921_14020</name>
</gene>
<evidence type="ECO:0000313" key="1">
    <source>
        <dbReference type="EMBL" id="NMP59560.1"/>
    </source>
</evidence>
<proteinExistence type="predicted"/>
<name>A0A848N067_ENTMU</name>
<evidence type="ECO:0000313" key="2">
    <source>
        <dbReference type="Proteomes" id="UP000557857"/>
    </source>
</evidence>
<protein>
    <submittedName>
        <fullName evidence="1">Uncharacterized protein</fullName>
    </submittedName>
</protein>
<dbReference type="AlphaFoldDB" id="A0A848N067"/>
<accession>A0A848N067</accession>
<sequence length="85" mass="9789">MSKILGGIHSNKPKYLSLSQLVDLLVEQRVLDKEVARELMTNHSYRSNALEEEGLPTSLLFELVKLTGRKLKVYPSTDNTIYWLR</sequence>
<dbReference type="EMBL" id="JABCAG010000061">
    <property type="protein sequence ID" value="NMP59560.1"/>
    <property type="molecule type" value="Genomic_DNA"/>
</dbReference>
<reference evidence="1 2" key="1">
    <citation type="submission" date="2020-04" db="EMBL/GenBank/DDBJ databases">
        <authorList>
            <person name="Abaymova A."/>
            <person name="Teymurazov M."/>
            <person name="Tazyna O."/>
            <person name="Chatushin Y."/>
            <person name="Svetoch E."/>
            <person name="Pereligyn V."/>
            <person name="Pohylenko V."/>
            <person name="Platonov M."/>
            <person name="Kartsev N."/>
            <person name="Skryabin Y."/>
            <person name="Sizova A."/>
            <person name="Solomentsev V."/>
            <person name="Kislichkina A."/>
            <person name="Bogun A."/>
        </authorList>
    </citation>
    <scope>NUCLEOTIDE SEQUENCE [LARGE SCALE GENOMIC DNA]</scope>
    <source>
        <strain evidence="2">SCPM-O-B-8398 (E28)</strain>
    </source>
</reference>
<dbReference type="RefSeq" id="WP_169059098.1">
    <property type="nucleotide sequence ID" value="NZ_JABCAG010000061.1"/>
</dbReference>
<dbReference type="Proteomes" id="UP000557857">
    <property type="component" value="Unassembled WGS sequence"/>
</dbReference>
<organism evidence="1 2">
    <name type="scientific">Enterococcus mundtii</name>
    <dbReference type="NCBI Taxonomy" id="53346"/>
    <lineage>
        <taxon>Bacteria</taxon>
        <taxon>Bacillati</taxon>
        <taxon>Bacillota</taxon>
        <taxon>Bacilli</taxon>
        <taxon>Lactobacillales</taxon>
        <taxon>Enterococcaceae</taxon>
        <taxon>Enterococcus</taxon>
    </lineage>
</organism>
<comment type="caution">
    <text evidence="1">The sequence shown here is derived from an EMBL/GenBank/DDBJ whole genome shotgun (WGS) entry which is preliminary data.</text>
</comment>